<proteinExistence type="predicted"/>
<dbReference type="Proteomes" id="UP000590647">
    <property type="component" value="Unassembled WGS sequence"/>
</dbReference>
<comment type="caution">
    <text evidence="2">The sequence shown here is derived from an EMBL/GenBank/DDBJ whole genome shotgun (WGS) entry which is preliminary data.</text>
</comment>
<evidence type="ECO:0000313" key="2">
    <source>
        <dbReference type="EMBL" id="MBB5798720.1"/>
    </source>
</evidence>
<dbReference type="EMBL" id="JACHNE010000001">
    <property type="protein sequence ID" value="MBB5798720.1"/>
    <property type="molecule type" value="Genomic_DNA"/>
</dbReference>
<sequence length="34" mass="3763">MRIGYLHTSEEPGLGVAIDERPATRHPYDPACLP</sequence>
<dbReference type="AlphaFoldDB" id="A0A7W9HAK3"/>
<reference evidence="2 3" key="1">
    <citation type="submission" date="2020-08" db="EMBL/GenBank/DDBJ databases">
        <title>Sequencing the genomes of 1000 actinobacteria strains.</title>
        <authorList>
            <person name="Klenk H.-P."/>
        </authorList>
    </citation>
    <scope>NUCLEOTIDE SEQUENCE [LARGE SCALE GENOMIC DNA]</scope>
    <source>
        <strain evidence="2 3">DSM 40084</strain>
    </source>
</reference>
<organism evidence="2 3">
    <name type="scientific">Streptomyces caelestis</name>
    <dbReference type="NCBI Taxonomy" id="36816"/>
    <lineage>
        <taxon>Bacteria</taxon>
        <taxon>Bacillati</taxon>
        <taxon>Actinomycetota</taxon>
        <taxon>Actinomycetes</taxon>
        <taxon>Kitasatosporales</taxon>
        <taxon>Streptomycetaceae</taxon>
        <taxon>Streptomyces</taxon>
    </lineage>
</organism>
<gene>
    <name evidence="2" type="ORF">HDA41_006684</name>
</gene>
<name>A0A7W9HAK3_9ACTN</name>
<evidence type="ECO:0008006" key="4">
    <source>
        <dbReference type="Google" id="ProtNLM"/>
    </source>
</evidence>
<evidence type="ECO:0000256" key="1">
    <source>
        <dbReference type="SAM" id="MobiDB-lite"/>
    </source>
</evidence>
<accession>A0A7W9HAK3</accession>
<feature type="region of interest" description="Disordered" evidence="1">
    <location>
        <begin position="14"/>
        <end position="34"/>
    </location>
</feature>
<feature type="compositionally biased region" description="Basic and acidic residues" evidence="1">
    <location>
        <begin position="18"/>
        <end position="28"/>
    </location>
</feature>
<dbReference type="InterPro" id="IPR036849">
    <property type="entry name" value="Enolase-like_C_sf"/>
</dbReference>
<dbReference type="Gene3D" id="3.20.20.120">
    <property type="entry name" value="Enolase-like C-terminal domain"/>
    <property type="match status" value="1"/>
</dbReference>
<protein>
    <recommendedName>
        <fullName evidence="4">Mandelate racemase</fullName>
    </recommendedName>
</protein>
<keyword evidence="3" id="KW-1185">Reference proteome</keyword>
<evidence type="ECO:0000313" key="3">
    <source>
        <dbReference type="Proteomes" id="UP000590647"/>
    </source>
</evidence>